<dbReference type="GO" id="GO:1903908">
    <property type="term" value="P:positive regulation of plasma membrane raft polarization"/>
    <property type="evidence" value="ECO:0007669"/>
    <property type="project" value="UniProtKB-UniRule"/>
</dbReference>
<feature type="region of interest" description="CD4-binding loop" evidence="32">
    <location>
        <begin position="370"/>
        <end position="380"/>
    </location>
</feature>
<evidence type="ECO:0000256" key="28">
    <source>
        <dbReference type="ARBA" id="ARBA00023180"/>
    </source>
</evidence>
<evidence type="ECO:0000256" key="29">
    <source>
        <dbReference type="ARBA" id="ARBA00023280"/>
    </source>
</evidence>
<evidence type="ECO:0000256" key="23">
    <source>
        <dbReference type="ARBA" id="ARBA00023046"/>
    </source>
</evidence>
<comment type="similarity">
    <text evidence="32">Belongs to the HIV-1 env protein family.</text>
</comment>
<keyword evidence="16 32" id="KW-0732">Signal</keyword>
<gene>
    <name evidence="32 36" type="primary">env</name>
</gene>
<feature type="region of interest" description="MPER; binding to GalCer" evidence="32">
    <location>
        <begin position="662"/>
        <end position="683"/>
    </location>
</feature>
<dbReference type="GO" id="GO:0019082">
    <property type="term" value="P:viral protein processing"/>
    <property type="evidence" value="ECO:0007669"/>
    <property type="project" value="UniProtKB-UniRule"/>
</dbReference>
<feature type="topological domain" description="Cytoplasmic" evidence="32">
    <location>
        <begin position="706"/>
        <end position="863"/>
    </location>
</feature>
<feature type="region of interest" description="Immunosuppression" evidence="32">
    <location>
        <begin position="574"/>
        <end position="592"/>
    </location>
</feature>
<dbReference type="InterPro" id="IPR000328">
    <property type="entry name" value="GP41-like"/>
</dbReference>
<keyword evidence="29 32" id="KW-0899">Viral immunoevasion</keyword>
<dbReference type="GO" id="GO:0019064">
    <property type="term" value="P:fusion of virus membrane with host plasma membrane"/>
    <property type="evidence" value="ECO:0007669"/>
    <property type="project" value="UniProtKB-UniRule"/>
</dbReference>
<feature type="domain" description="Human immunodeficiency virus 1 envelope glycoprotein Gp120" evidence="34">
    <location>
        <begin position="33"/>
        <end position="511"/>
    </location>
</feature>
<dbReference type="GO" id="GO:0039654">
    <property type="term" value="P:fusion of virus membrane with host endosome membrane"/>
    <property type="evidence" value="ECO:0007669"/>
    <property type="project" value="UniProtKB-UniRule"/>
</dbReference>
<keyword evidence="31 32" id="KW-1160">Virus entry into host cell</keyword>
<organismHost>
    <name type="scientific">Homo sapiens</name>
    <name type="common">Human</name>
    <dbReference type="NCBI Taxonomy" id="9606"/>
</organismHost>
<keyword evidence="15 32" id="KW-0053">Apoptosis</keyword>
<evidence type="ECO:0000256" key="14">
    <source>
        <dbReference type="ARBA" id="ARBA00022692"/>
    </source>
</evidence>
<feature type="short sequence motif" description="Di-leucine internalization motif" evidence="32">
    <location>
        <begin position="862"/>
        <end position="863"/>
    </location>
</feature>
<evidence type="ECO:0000256" key="7">
    <source>
        <dbReference type="ARBA" id="ARBA00022506"/>
    </source>
</evidence>
<dbReference type="GO" id="GO:1903911">
    <property type="term" value="P:positive regulation of receptor clustering"/>
    <property type="evidence" value="ECO:0007669"/>
    <property type="project" value="UniProtKB-UniRule"/>
</dbReference>
<dbReference type="CDD" id="cd09909">
    <property type="entry name" value="HIV-1-like_HR1-HR2"/>
    <property type="match status" value="1"/>
</dbReference>
<feature type="disulfide bond" evidence="32">
    <location>
        <begin position="237"/>
        <end position="248"/>
    </location>
</feature>
<comment type="subunit">
    <text evidence="32">The mature envelope protein (Env) consists of a homotrimer of non-covalently associated gp120-gp41 heterodimers. The resulting complex protrudes from the virus surface as a spike. There seems to be as few as 10 spikes on the average virion. Surface protein gp120 interacts with host CD4, CCR5 and CXCR4. Gp120 also interacts with the C-type lectins CD209/DC-SIGN and CLEC4M/DC-SIGNR (collectively referred to as DC-SIGN(R)). Gp120 and gp41 interact with GalCer. Gp120 interacts with host ITGA4/ITGB7 complex; on CD4+ T-cells, this interaction results in rapid activation of integrin ITGAL/LFA-1, which facilitates efficient cell-to-cell spreading of HIV-1. Gp120 interacts with cell-associated heparan sulfate; this interaction increases virus infectivity on permissive cells and may be involved in infection of CD4- cells.</text>
</comment>
<comment type="subcellular location">
    <molecule>Transmembrane protein gp41</molecule>
    <subcellularLocation>
        <location evidence="32">Virion membrane</location>
        <topology evidence="32">Single-pass type I membrane protein</topology>
    </subcellularLocation>
    <subcellularLocation>
        <location evidence="32">Host cell membrane</location>
        <topology evidence="32">Single-pass type I membrane protein</topology>
    </subcellularLocation>
    <subcellularLocation>
        <location evidence="32">Host endosome membrane</location>
        <topology evidence="32">Single-pass type I membrane protein</topology>
    </subcellularLocation>
    <text evidence="32">It is probably concentrated at the site of budding and incorporated into the virions possibly by contacts between the cytoplasmic tail of Env and the N-terminus of Gag.</text>
</comment>
<keyword evidence="30 32" id="KW-0449">Lipoprotein</keyword>
<comment type="PTM">
    <text evidence="32">Highly glycosylated by host. The high number of glycan on the protein is reffered to as 'glycan shield' because it contributes to hide protein sequence from adaptive immune system.</text>
</comment>
<keyword evidence="18 32" id="KW-0946">Virion</keyword>
<feature type="transmembrane region" description="Helical" evidence="33">
    <location>
        <begin position="678"/>
        <end position="705"/>
    </location>
</feature>
<keyword evidence="11 32" id="KW-0945">Host-virus interaction</keyword>
<sequence length="863" mass="97329">MRVRGIPRNWQQWWIWGILGFWMLMICSVVGNLWVTVYYGVPVWKEAKTTLFCASDAKAYEREVHNVWATHACVPTDPNPQEIVLENVTENFNMWKNDMVDQMHEDIISLWDQSLKPCVKLTPLCVTLNCSNVNVNATNVNVNATSNGTATYNNSMDGELKNCSFNATTEIKDKKQNVYALFYKLDIVPLNESNDSHSEFRLINCNTSAITQACPKVSFDPIPIHYCAPAGYAILKCNNKTFNGTGPCHNVSTEQCTHGIKPVVSTQLLLNGSLAEGEIIIRSENLTNNAKTIIVHLNQSIEIVCTRPNNNTRKSVRIGPGQTFYATDIIGDIRQAHCNISKDQWNKTLQQVGKKLEEHFPNKTISFKPSSGGDLEITTHSLNCRGEFFYCNTSNLFNSTYNSNGTESNSNSTITLPCRIKQIINMWQEVGRAIYAPPIEGNITCKSIITGLLLLRDGGHTNTTEEIFRPGGGDMRDNWRSELYKYKVVEVKPLGVAPTEAKRRVVEREKRAVGIGAVFLGSLGAAGSTMGAASITLTVQARQLLSGIVQQQSNLLKAIEAQQHLLKLTVWGIKQLQARVLAMERYLQDQQLLGIWGCSGKLICTTAVPWNSSWSNKSQADIWNNMTWMQWDREISDYTDTIYRLLEDSQNQQEKNEQDLLALDSWKNLWNWFDITNWLWYIQIFIMIVGGLIGLRIVIAIISVVNRVRQGYSPLSFQIPTPNPEGLDRPGRIEEGGGEQGRDRSIRLVSGFLALAWDDLRSLCRFSYHRLRDCILIAARTVELLGHSSLKGLRLGWEGLKHLWNLLLYWGQELKNSAISLLDTIAIAVAAGTDRIIELIQRICRTIRNTPRRIRQGFETALL</sequence>
<dbReference type="GO" id="GO:0052031">
    <property type="term" value="P:symbiont-mediated perturbation of host defense response"/>
    <property type="evidence" value="ECO:0007669"/>
    <property type="project" value="UniProtKB-UniRule"/>
</dbReference>
<feature type="lipid moiety-binding region" description="S-palmitoyl cysteine; by host" evidence="32">
    <location>
        <position position="764"/>
    </location>
</feature>
<evidence type="ECO:0000256" key="18">
    <source>
        <dbReference type="ARBA" id="ARBA00022844"/>
    </source>
</evidence>
<evidence type="ECO:0000256" key="21">
    <source>
        <dbReference type="ARBA" id="ARBA00022890"/>
    </source>
</evidence>
<evidence type="ECO:0000259" key="34">
    <source>
        <dbReference type="Pfam" id="PF00516"/>
    </source>
</evidence>
<feature type="lipid moiety-binding region" description="S-palmitoyl cysteine; by host" evidence="32">
    <location>
        <position position="844"/>
    </location>
</feature>
<feature type="short sequence motif" description="YXXL motif; contains endocytosis signal" evidence="32">
    <location>
        <begin position="712"/>
        <end position="715"/>
    </location>
</feature>
<evidence type="ECO:0000256" key="26">
    <source>
        <dbReference type="ARBA" id="ARBA00023139"/>
    </source>
</evidence>
<feature type="region of interest" description="V5" evidence="32">
    <location>
        <begin position="461"/>
        <end position="471"/>
    </location>
</feature>
<keyword evidence="12 32" id="KW-1162">Viral penetration into host cytoplasm</keyword>
<comment type="function">
    <text evidence="32">Surface protein gp120: Attaches the virus to the host lymphoid cell by binding to the primary receptor CD4. This interaction induces a structural rearrangement creating a high affinity binding site for a chemokine coreceptor like CXCR4 and/or CCR5. Acts as a ligand for CD209/DC-SIGN and CLEC4M/DC-SIGNR, which are respectively found on dendritic cells (DCs), and on endothelial cells of liver sinusoids and lymph node sinuses. These interactions allow capture of viral particles at mucosal surfaces by these cells and subsequent transmission to permissive cells. HIV subverts the migration properties of dendritic cells to gain access to CD4+ T-cells in lymph nodes. Virus transmission to permissive T-cells occurs either in trans (without DCs infection, through viral capture and transmission), or in cis (following DCs productive infection, through the usual CD4-gp120 interaction), thereby inducing a robust infection. In trans infection, bound virions remain infectious over days and it is proposed that they are not degraded, but protected in non-lysosomal acidic organelles within the DCs close to the cell membrane thus contributing to the viral infectious potential during DCs' migration from the periphery to the lymphoid tissues. On arrival at lymphoid tissues, intact virions recycle back to DCs' cell surface allowing virus transmission to CD4+ T-cells.</text>
</comment>
<evidence type="ECO:0000256" key="9">
    <source>
        <dbReference type="ARBA" id="ARBA00022511"/>
    </source>
</evidence>
<keyword evidence="10 32" id="KW-1165">Clathrin-mediated endocytosis of virus by host</keyword>
<evidence type="ECO:0000256" key="32">
    <source>
        <dbReference type="HAMAP-Rule" id="MF_04083"/>
    </source>
</evidence>
<evidence type="ECO:0000256" key="25">
    <source>
        <dbReference type="ARBA" id="ARBA00023136"/>
    </source>
</evidence>
<keyword evidence="20 32" id="KW-0261">Viral envelope protein</keyword>
<keyword evidence="8 32" id="KW-1170">Fusion of virus membrane with host endosomal membrane</keyword>
<comment type="function">
    <text evidence="32">Transmembrane protein gp41: Acts as a class I viral fusion protein. Under the current model, the protein has at least 3 conformational states: pre-fusion native state, pre-hairpin intermediate state, and post-fusion hairpin state. During fusion of viral and target intracellular membranes, the coiled coil regions (heptad repeats) assume a trimer-of-hairpins structure, positioning the fusion peptide in close proximity to the C-terminal region of the ectodomain. The formation of this structure appears to drive apposition and subsequent fusion of viral and target cell membranes. Complete fusion occurs in host cell endosomes and is dynamin-dependent, however some lipid transfer might occur at the plasma membrane. The virus undergoes clathrin-dependent internalization long before endosomal fusion, thus minimizing the surface exposure of conserved viral epitopes during fusion and reducing the efficacy of inhibitors targeting these epitopes. Membranes fusion leads to delivery of the nucleocapsid into the cytoplasm.</text>
</comment>
<accession>P89830</accession>
<dbReference type="GO" id="GO:0005198">
    <property type="term" value="F:structural molecule activity"/>
    <property type="evidence" value="ECO:0007669"/>
    <property type="project" value="UniProtKB-UniRule"/>
</dbReference>
<feature type="disulfide bond" evidence="32">
    <location>
        <begin position="598"/>
        <end position="604"/>
    </location>
</feature>
<evidence type="ECO:0000256" key="3">
    <source>
        <dbReference type="ARBA" id="ARBA00004505"/>
    </source>
</evidence>
<evidence type="ECO:0000313" key="36">
    <source>
        <dbReference type="EMBL" id="AAC56983.1"/>
    </source>
</evidence>
<comment type="subcellular location">
    <subcellularLocation>
        <location evidence="3">Host cell membrane</location>
        <topology evidence="3">Peripheral membrane protein</topology>
    </subcellularLocation>
    <subcellularLocation>
        <location evidence="1">Host cell membrane</location>
        <topology evidence="1">Single-pass type I membrane protein</topology>
    </subcellularLocation>
    <subcellularLocation>
        <location evidence="2">Host endosome membrane</location>
        <topology evidence="2">Peripheral membrane protein</topology>
    </subcellularLocation>
    <subcellularLocation>
        <location evidence="5">Host endosome membrane</location>
        <topology evidence="5">Single-pass type I membrane protein</topology>
    </subcellularLocation>
    <subcellularLocation>
        <location evidence="6">Virion membrane</location>
        <topology evidence="6">Peripheral membrane protein</topology>
    </subcellularLocation>
    <subcellularLocation>
        <location evidence="4">Virion membrane</location>
        <topology evidence="4">Single-pass type I membrane protein</topology>
    </subcellularLocation>
</comment>
<feature type="chain" id="PRO_5023493830" description="Envelope glycoprotein gp160" evidence="32">
    <location>
        <begin position="32"/>
        <end position="863"/>
    </location>
</feature>
<evidence type="ECO:0000256" key="20">
    <source>
        <dbReference type="ARBA" id="ARBA00022879"/>
    </source>
</evidence>
<dbReference type="Pfam" id="PF00517">
    <property type="entry name" value="GP41"/>
    <property type="match status" value="1"/>
</dbReference>
<name>P89830_HV1</name>
<evidence type="ECO:0000256" key="17">
    <source>
        <dbReference type="ARBA" id="ARBA00022804"/>
    </source>
</evidence>
<dbReference type="FunFam" id="2.170.40.20:FF:000001">
    <property type="entry name" value="Envelope glycoprotein gp160"/>
    <property type="match status" value="1"/>
</dbReference>
<dbReference type="HAMAP" id="MF_04083">
    <property type="entry name" value="HIV_ENV"/>
    <property type="match status" value="1"/>
</dbReference>
<dbReference type="FunFam" id="1.10.287.210:FF:000001">
    <property type="entry name" value="Envelope glycoprotein gp160"/>
    <property type="match status" value="1"/>
</dbReference>
<dbReference type="Gene3D" id="2.170.40.20">
    <property type="entry name" value="Human immunodeficiency virus 1, Gp160, envelope glycoprotein"/>
    <property type="match status" value="2"/>
</dbReference>
<evidence type="ECO:0000256" key="31">
    <source>
        <dbReference type="ARBA" id="ARBA00023296"/>
    </source>
</evidence>
<dbReference type="GO" id="GO:0075512">
    <property type="term" value="P:clathrin-dependent endocytosis of virus by host cell"/>
    <property type="evidence" value="ECO:0007669"/>
    <property type="project" value="UniProtKB-UniRule"/>
</dbReference>
<dbReference type="GO" id="GO:0044175">
    <property type="term" value="C:host cell endosome membrane"/>
    <property type="evidence" value="ECO:0007669"/>
    <property type="project" value="UniProtKB-SubCell"/>
</dbReference>
<dbReference type="Pfam" id="PF00516">
    <property type="entry name" value="GP120"/>
    <property type="match status" value="1"/>
</dbReference>
<feature type="coiled-coil region" evidence="32">
    <location>
        <begin position="633"/>
        <end position="667"/>
    </location>
</feature>
<comment type="subcellular location">
    <molecule>Surface protein gp120</molecule>
    <subcellularLocation>
        <location evidence="32">Virion membrane</location>
        <topology evidence="32">Peripheral membrane protein</topology>
    </subcellularLocation>
    <subcellularLocation>
        <location evidence="32">Host cell membrane</location>
        <topology evidence="32">Peripheral membrane protein</topology>
    </subcellularLocation>
    <subcellularLocation>
        <location evidence="32">Host endosome membrane</location>
        <topology evidence="32">Single-pass type I membrane protein</topology>
    </subcellularLocation>
    <text evidence="32">The surface protein is not anchored to the viral envelope, but associates with the extravirion surface through its binding to TM. It is probably concentrated at the site of budding and incorporated into the virions possibly by contacts between the cytoplasmic tail of Env and the N-terminus of Gag.</text>
</comment>
<comment type="miscellaneous">
    <text evidence="32">HIV-1 lineages are divided in three main groups, M (for Major), O (for Outlier), and N (for New, or Non-M, Non-O). The vast majority of strains found worldwide belong to the group M. Group O seems to be endemic to and largely confined to Cameroon and neighboring countries in West Central Africa, where these viruses represent a small minority of HIV-1 strains. The group N is represented by a limited number of isolates from Cameroonian persons. The group M is further subdivided in 9 clades or subtypes (A to D, F to H, J and K).</text>
</comment>
<dbReference type="SUPFAM" id="SSF58069">
    <property type="entry name" value="Virus ectodomain"/>
    <property type="match status" value="1"/>
</dbReference>
<comment type="caution">
    <text evidence="32 33">Lacks conserved residue(s) required for the propagation of feature annotation.</text>
</comment>
<comment type="miscellaneous">
    <text evidence="32">Inhibitors targeting HIV-1 viral envelope proteins are used as antiretroviral drugs. Attachment of virions to the cell surface via non-specific interactions and CD4 binding can be blocked by inhibitors that include cyanovirin-N, cyclotriazadisulfonamide analogs, PRO 2000, TNX 355 and PRO 542. In addition, BMS 806 can block CD4-induced conformational changes. Env interactions with the coreceptor molecules can be targeted by CCR5 antagonists including SCH-D, maraviroc (UK 427857) and aplaviroc (GW 873140), and the CXCR4 antagonist AMD 070. Fusion of viral and cellular membranes can be inhibited by peptides such as enfuvirtide and tifuvirtide (T 1249). Resistance to inhibitors associated with mutations in Env are observed. Most of the time, single mutations confer only a modest reduction in drug susceptibility. Combination of several mutations is usually required to develop a high-level drug resistance.</text>
</comment>
<dbReference type="Gene3D" id="1.20.5.490">
    <property type="entry name" value="Single helix bin"/>
    <property type="match status" value="1"/>
</dbReference>
<evidence type="ECO:0000256" key="6">
    <source>
        <dbReference type="ARBA" id="ARBA00004650"/>
    </source>
</evidence>
<keyword evidence="25 32" id="KW-0472">Membrane</keyword>
<keyword evidence="19 32" id="KW-1043">Host membrane</keyword>
<proteinExistence type="inferred from homology"/>
<comment type="domain">
    <text evidence="32">The YXXL motif is involved in determining the exact site of viral release at the surface of infected mononuclear cells and promotes endocytosis. YXXL and di-leucine endocytosis motifs interact directly or indirectly with the clathrin adapter complexes, opperate independently, and their activities are not additive.</text>
</comment>
<keyword evidence="7 32" id="KW-1168">Fusion of virus membrane with host membrane</keyword>
<feature type="disulfide bond" evidence="32">
    <location>
        <begin position="53"/>
        <end position="73"/>
    </location>
</feature>
<feature type="site" description="Cleavage; by host furin" evidence="32">
    <location>
        <begin position="511"/>
        <end position="512"/>
    </location>
</feature>
<dbReference type="FunFam" id="2.170.40.20:FF:000003">
    <property type="entry name" value="Envelope glycoprotein gp160"/>
    <property type="match status" value="1"/>
</dbReference>
<evidence type="ECO:0000256" key="15">
    <source>
        <dbReference type="ARBA" id="ARBA00022703"/>
    </source>
</evidence>
<keyword evidence="27 32" id="KW-1015">Disulfide bond</keyword>
<evidence type="ECO:0000256" key="30">
    <source>
        <dbReference type="ARBA" id="ARBA00023288"/>
    </source>
</evidence>
<evidence type="ECO:0000256" key="1">
    <source>
        <dbReference type="ARBA" id="ARBA00004402"/>
    </source>
</evidence>
<feature type="chain" id="PRO_5023493829" description="Transmembrane protein gp41" evidence="32">
    <location>
        <begin position="512"/>
        <end position="863"/>
    </location>
</feature>
<dbReference type="InterPro" id="IPR036377">
    <property type="entry name" value="Gp120_core_sf"/>
</dbReference>
<keyword evidence="14 32" id="KW-0812">Transmembrane</keyword>
<dbReference type="GO" id="GO:0016020">
    <property type="term" value="C:membrane"/>
    <property type="evidence" value="ECO:0007669"/>
    <property type="project" value="UniProtKB-UniRule"/>
</dbReference>
<keyword evidence="9 32" id="KW-1032">Host cell membrane</keyword>
<keyword evidence="28 32" id="KW-0325">Glycoprotein</keyword>
<evidence type="ECO:0000256" key="22">
    <source>
        <dbReference type="ARBA" id="ARBA00022989"/>
    </source>
</evidence>
<evidence type="ECO:0000256" key="5">
    <source>
        <dbReference type="ARBA" id="ARBA00004578"/>
    </source>
</evidence>
<feature type="domain" description="Retroviral envelope protein GP41-like" evidence="35">
    <location>
        <begin position="530"/>
        <end position="719"/>
    </location>
</feature>
<evidence type="ECO:0000256" key="10">
    <source>
        <dbReference type="ARBA" id="ARBA00022570"/>
    </source>
</evidence>
<comment type="PTM">
    <text evidence="32">Palmitoylation of the transmembrane protein and of Env polyprotein (prior to its proteolytic cleavage) is essential for their association with host cell membrane lipid rafts. Palmitoylation is therefore required for envelope trafficking to classical lipid rafts, but not for viral replication.</text>
</comment>
<dbReference type="GO" id="GO:0055036">
    <property type="term" value="C:virion membrane"/>
    <property type="evidence" value="ECO:0007669"/>
    <property type="project" value="UniProtKB-SubCell"/>
</dbReference>
<evidence type="ECO:0000256" key="13">
    <source>
        <dbReference type="ARBA" id="ARBA00022685"/>
    </source>
</evidence>
<keyword evidence="22 32" id="KW-1133">Transmembrane helix</keyword>
<evidence type="ECO:0000256" key="24">
    <source>
        <dbReference type="ARBA" id="ARBA00023054"/>
    </source>
</evidence>
<dbReference type="InterPro" id="IPR000777">
    <property type="entry name" value="HIV1_Gp120"/>
</dbReference>
<dbReference type="GO" id="GO:0020002">
    <property type="term" value="C:host cell plasma membrane"/>
    <property type="evidence" value="ECO:0007669"/>
    <property type="project" value="UniProtKB-SubCell"/>
</dbReference>
<comment type="domain">
    <text evidence="32">Some of the most genetically diverse regions of the viral genome are present in Env. They are called variable regions 1 through 5 (V1 through V5). Coreceptor usage of gp120 is determined mainly by the primary structure of the third variable region (V3) in the outer domain of gp120. The sequence of V3 determines which coreceptor, CCR5 and/or CXCR4 (corresponding to R5/macrophage, X4/T cell and R5X4/T cell and macrophage tropism), is used to trigger the fusion potential of the Env complex, and hence which cells the virus can infect. Binding to CCR5 involves a region adjacent in addition to V3.</text>
</comment>
<dbReference type="GO" id="GO:0019031">
    <property type="term" value="C:viral envelope"/>
    <property type="evidence" value="ECO:0007669"/>
    <property type="project" value="UniProtKB-KW"/>
</dbReference>
<evidence type="ECO:0000256" key="12">
    <source>
        <dbReference type="ARBA" id="ARBA00022595"/>
    </source>
</evidence>
<evidence type="ECO:0000256" key="27">
    <source>
        <dbReference type="ARBA" id="ARBA00023157"/>
    </source>
</evidence>
<protein>
    <recommendedName>
        <fullName evidence="32">Envelope glycoprotein gp160</fullName>
    </recommendedName>
    <alternativeName>
        <fullName evidence="32">Env polyprotein</fullName>
    </alternativeName>
    <component>
        <recommendedName>
            <fullName evidence="32">Surface protein gp120</fullName>
            <shortName evidence="32">SU</shortName>
        </recommendedName>
        <alternativeName>
            <fullName evidence="32">Glycoprotein 120</fullName>
            <shortName evidence="32">gp120</shortName>
        </alternativeName>
    </component>
    <component>
        <recommendedName>
            <fullName evidence="32">Transmembrane protein gp41</fullName>
            <shortName evidence="32">TM</shortName>
        </recommendedName>
        <alternativeName>
            <fullName evidence="32">Glycoprotein 41</fullName>
            <shortName evidence="32">gp41</shortName>
        </alternativeName>
    </component>
</protein>
<keyword evidence="23 32" id="KW-1039">Host endosome</keyword>
<comment type="domain">
    <text evidence="32">The membrane proximal external region (MPER) present in gp41 is a tryptophan-rich region recognized by the antibodies 2F5, Z13, and 4E10. MPER seems to play a role in fusion.</text>
</comment>
<reference evidence="36" key="1">
    <citation type="journal article" date="1997" name="J. Virol.">
        <title>Evolution and probable transmission of intersubtype recombinant human immunodeficiency virus type 1 in a Zambian couple.</title>
        <authorList>
            <person name="Salminen M.O."/>
            <person name="Carr J.K."/>
            <person name="Robertson D.L."/>
            <person name="Hegerich P."/>
            <person name="Gotte D."/>
            <person name="Koch C."/>
            <person name="Sanders-Buell E."/>
            <person name="Gao F."/>
            <person name="Sharp P.M."/>
            <person name="Hahn B.H."/>
            <person name="Burke D.S."/>
            <person name="McCutchan F.E."/>
        </authorList>
    </citation>
    <scope>NUCLEOTIDE SEQUENCE</scope>
    <source>
        <strain evidence="36">ZAM174</strain>
    </source>
</reference>
<evidence type="ECO:0000256" key="19">
    <source>
        <dbReference type="ARBA" id="ARBA00022870"/>
    </source>
</evidence>
<organism evidence="36">
    <name type="scientific">Human immunodeficiency virus type 1</name>
    <name type="common">HIV-1</name>
    <dbReference type="NCBI Taxonomy" id="11676"/>
    <lineage>
        <taxon>Viruses</taxon>
        <taxon>Riboviria</taxon>
        <taxon>Pararnavirae</taxon>
        <taxon>Artverviricota</taxon>
        <taxon>Revtraviricetes</taxon>
        <taxon>Ortervirales</taxon>
        <taxon>Retroviridae</taxon>
        <taxon>Orthoretrovirinae</taxon>
        <taxon>Lentivirus</taxon>
        <taxon>Lentivirus humimdef1</taxon>
    </lineage>
</organism>
<dbReference type="EMBL" id="U86772">
    <property type="protein sequence ID" value="AAC56983.1"/>
    <property type="molecule type" value="Genomic_DNA"/>
</dbReference>
<dbReference type="GO" id="GO:0019062">
    <property type="term" value="P:virion attachment to host cell"/>
    <property type="evidence" value="ECO:0007669"/>
    <property type="project" value="UniProtKB-UniRule"/>
</dbReference>
<comment type="domain">
    <text evidence="32 33">The 17 amino acids long immunosuppressive region is present in many retroviral envelope proteins. Synthetic peptides derived from this relatively conserved sequence inhibit immune function in vitro and in vivo.</text>
</comment>
<dbReference type="InterPro" id="IPR037527">
    <property type="entry name" value="Gp160"/>
</dbReference>
<feature type="region of interest" description="Fusion peptide" evidence="32">
    <location>
        <begin position="512"/>
        <end position="532"/>
    </location>
</feature>
<comment type="function">
    <text evidence="32">Envelope glycoprotein gp160: Oligomerizes in the host endoplasmic reticulum into predominantly trimers. In a second time, gp160 transits in the host Golgi, where glycosylation is completed. The precursor is then proteolytically cleaved in the trans-Golgi and thereby activated by cellular furin or furin-like proteases to produce gp120 and gp41.</text>
</comment>
<evidence type="ECO:0000256" key="4">
    <source>
        <dbReference type="ARBA" id="ARBA00004563"/>
    </source>
</evidence>
<comment type="PTM">
    <text evidence="32">Specific enzymatic cleavages in vivo yield mature proteins. Envelope glycoproteins are synthesized as a inactive precursor that is heavily N-glycosylated and processed likely by host cell furin in the Golgi to yield the mature SU and TM proteins. The cleavage site between SU and TM requires the minimal sequence [KR]-X-[KR]-R. About 2 of the 9 disulfide bonds of gp41 are reduced by P4HB/PDI, following binding to CD4 receptor.</text>
</comment>
<evidence type="ECO:0000256" key="11">
    <source>
        <dbReference type="ARBA" id="ARBA00022581"/>
    </source>
</evidence>
<keyword evidence="17 32" id="KW-1161">Viral attachment to host cell</keyword>
<dbReference type="Gene3D" id="1.10.287.210">
    <property type="match status" value="1"/>
</dbReference>
<dbReference type="SUPFAM" id="SSF56502">
    <property type="entry name" value="gp120 core"/>
    <property type="match status" value="2"/>
</dbReference>
<keyword evidence="21 32" id="KW-1164">Virus endocytosis by host</keyword>
<evidence type="ECO:0000256" key="2">
    <source>
        <dbReference type="ARBA" id="ARBA00004433"/>
    </source>
</evidence>
<feature type="disulfide bond" evidence="32">
    <location>
        <begin position="227"/>
        <end position="256"/>
    </location>
</feature>
<evidence type="ECO:0000256" key="16">
    <source>
        <dbReference type="ARBA" id="ARBA00022729"/>
    </source>
</evidence>
<evidence type="ECO:0000256" key="8">
    <source>
        <dbReference type="ARBA" id="ARBA00022510"/>
    </source>
</evidence>
<evidence type="ECO:0000259" key="35">
    <source>
        <dbReference type="Pfam" id="PF00517"/>
    </source>
</evidence>
<keyword evidence="26 32" id="KW-0564">Palmitate</keyword>
<feature type="transmembrane region" description="Helical" evidence="33">
    <location>
        <begin position="13"/>
        <end position="41"/>
    </location>
</feature>
<comment type="domain">
    <text evidence="32">The CD4-binding region is targeted by the antibody b12.</text>
</comment>
<keyword evidence="13 32" id="KW-0165">Cleavage on pair of basic residues</keyword>
<keyword evidence="24 32" id="KW-0175">Coiled coil</keyword>
<evidence type="ECO:0000256" key="33">
    <source>
        <dbReference type="RuleBase" id="RU363095"/>
    </source>
</evidence>